<gene>
    <name evidence="4" type="ORF">BG011_009602</name>
</gene>
<dbReference type="OrthoDB" id="2377581at2759"/>
<protein>
    <recommendedName>
        <fullName evidence="6">Ion transport domain-containing protein</fullName>
    </recommendedName>
</protein>
<accession>A0A9P6PMM4</accession>
<dbReference type="GO" id="GO:0005886">
    <property type="term" value="C:plasma membrane"/>
    <property type="evidence" value="ECO:0007669"/>
    <property type="project" value="TreeGrafter"/>
</dbReference>
<keyword evidence="3" id="KW-0812">Transmembrane</keyword>
<keyword evidence="1" id="KW-0677">Repeat</keyword>
<evidence type="ECO:0000313" key="5">
    <source>
        <dbReference type="Proteomes" id="UP000726737"/>
    </source>
</evidence>
<dbReference type="GO" id="GO:0098703">
    <property type="term" value="P:calcium ion import across plasma membrane"/>
    <property type="evidence" value="ECO:0007669"/>
    <property type="project" value="TreeGrafter"/>
</dbReference>
<feature type="transmembrane region" description="Helical" evidence="3">
    <location>
        <begin position="66"/>
        <end position="91"/>
    </location>
</feature>
<keyword evidence="3" id="KW-0472">Membrane</keyword>
<feature type="coiled-coil region" evidence="2">
    <location>
        <begin position="192"/>
        <end position="226"/>
    </location>
</feature>
<feature type="transmembrane region" description="Helical" evidence="3">
    <location>
        <begin position="37"/>
        <end position="54"/>
    </location>
</feature>
<evidence type="ECO:0000313" key="4">
    <source>
        <dbReference type="EMBL" id="KAG0249100.1"/>
    </source>
</evidence>
<evidence type="ECO:0000256" key="1">
    <source>
        <dbReference type="ARBA" id="ARBA00022737"/>
    </source>
</evidence>
<dbReference type="GO" id="GO:0005216">
    <property type="term" value="F:monoatomic ion channel activity"/>
    <property type="evidence" value="ECO:0007669"/>
    <property type="project" value="InterPro"/>
</dbReference>
<dbReference type="PANTHER" id="PTHR10582:SF2">
    <property type="entry name" value="INACTIVE"/>
    <property type="match status" value="1"/>
</dbReference>
<keyword evidence="3" id="KW-1133">Transmembrane helix</keyword>
<dbReference type="AlphaFoldDB" id="A0A9P6PMM4"/>
<evidence type="ECO:0008006" key="6">
    <source>
        <dbReference type="Google" id="ProtNLM"/>
    </source>
</evidence>
<evidence type="ECO:0000256" key="2">
    <source>
        <dbReference type="SAM" id="Coils"/>
    </source>
</evidence>
<feature type="transmembrane region" description="Helical" evidence="3">
    <location>
        <begin position="6"/>
        <end position="25"/>
    </location>
</feature>
<dbReference type="PANTHER" id="PTHR10582">
    <property type="entry name" value="TRANSIENT RECEPTOR POTENTIAL ION CHANNEL PROTEIN"/>
    <property type="match status" value="1"/>
</dbReference>
<sequence>MFFVISAGGIIAFSIAILHLLRSCPFERCKFKGEFPSHFYGAFTTTFLFMGGRYDSIEDELDSTNYAFQTMMVVFFFFAVILMLNVLIALINKAFKDGDDTWRQTWLENRLRVIENVENLSFDIPGFRAHFNYFPDEIYYSATVKEVDDFKAKYPNDFINSDLANDKSQPVARDAPDATAITTCEKPLCEVKEELKQSREQVLKLQEQMQEQNTTLESKVSVLQEQNNALWKQNASIQGRMEDLHGMLSTLLRVKADSDSS</sequence>
<evidence type="ECO:0000256" key="3">
    <source>
        <dbReference type="SAM" id="Phobius"/>
    </source>
</evidence>
<dbReference type="Proteomes" id="UP000726737">
    <property type="component" value="Unassembled WGS sequence"/>
</dbReference>
<keyword evidence="5" id="KW-1185">Reference proteome</keyword>
<comment type="caution">
    <text evidence="4">The sequence shown here is derived from an EMBL/GenBank/DDBJ whole genome shotgun (WGS) entry which is preliminary data.</text>
</comment>
<reference evidence="4" key="1">
    <citation type="journal article" date="2020" name="Fungal Divers.">
        <title>Resolving the Mortierellaceae phylogeny through synthesis of multi-gene phylogenetics and phylogenomics.</title>
        <authorList>
            <person name="Vandepol N."/>
            <person name="Liber J."/>
            <person name="Desiro A."/>
            <person name="Na H."/>
            <person name="Kennedy M."/>
            <person name="Barry K."/>
            <person name="Grigoriev I.V."/>
            <person name="Miller A.N."/>
            <person name="O'Donnell K."/>
            <person name="Stajich J.E."/>
            <person name="Bonito G."/>
        </authorList>
    </citation>
    <scope>NUCLEOTIDE SEQUENCE</scope>
    <source>
        <strain evidence="4">KOD948</strain>
    </source>
</reference>
<name>A0A9P6PMM4_9FUNG</name>
<keyword evidence="2" id="KW-0175">Coiled coil</keyword>
<proteinExistence type="predicted"/>
<dbReference type="EMBL" id="JAAAJA010000870">
    <property type="protein sequence ID" value="KAG0249100.1"/>
    <property type="molecule type" value="Genomic_DNA"/>
</dbReference>
<organism evidence="4 5">
    <name type="scientific">Mortierella polycephala</name>
    <dbReference type="NCBI Taxonomy" id="41804"/>
    <lineage>
        <taxon>Eukaryota</taxon>
        <taxon>Fungi</taxon>
        <taxon>Fungi incertae sedis</taxon>
        <taxon>Mucoromycota</taxon>
        <taxon>Mortierellomycotina</taxon>
        <taxon>Mortierellomycetes</taxon>
        <taxon>Mortierellales</taxon>
        <taxon>Mortierellaceae</taxon>
        <taxon>Mortierella</taxon>
    </lineage>
</organism>
<dbReference type="InterPro" id="IPR024862">
    <property type="entry name" value="TRPV"/>
</dbReference>